<dbReference type="InterPro" id="IPR009145">
    <property type="entry name" value="U2AF_small"/>
</dbReference>
<dbReference type="EMBL" id="LSRX01000546">
    <property type="protein sequence ID" value="OLP94355.1"/>
    <property type="molecule type" value="Genomic_DNA"/>
</dbReference>
<evidence type="ECO:0000256" key="4">
    <source>
        <dbReference type="ARBA" id="ARBA00022833"/>
    </source>
</evidence>
<evidence type="ECO:0000256" key="3">
    <source>
        <dbReference type="ARBA" id="ARBA00022771"/>
    </source>
</evidence>
<keyword evidence="4 5" id="KW-0862">Zinc</keyword>
<dbReference type="GO" id="GO:0089701">
    <property type="term" value="C:U2AF complex"/>
    <property type="evidence" value="ECO:0007669"/>
    <property type="project" value="InterPro"/>
</dbReference>
<keyword evidence="3 5" id="KW-0863">Zinc-finger</keyword>
<dbReference type="GO" id="GO:0000398">
    <property type="term" value="P:mRNA splicing, via spliceosome"/>
    <property type="evidence" value="ECO:0007669"/>
    <property type="project" value="InterPro"/>
</dbReference>
<feature type="compositionally biased region" description="Basic and acidic residues" evidence="6">
    <location>
        <begin position="399"/>
        <end position="411"/>
    </location>
</feature>
<evidence type="ECO:0000313" key="8">
    <source>
        <dbReference type="EMBL" id="OLP94355.1"/>
    </source>
</evidence>
<dbReference type="SUPFAM" id="SSF54928">
    <property type="entry name" value="RNA-binding domain, RBD"/>
    <property type="match status" value="1"/>
</dbReference>
<evidence type="ECO:0000256" key="6">
    <source>
        <dbReference type="SAM" id="MobiDB-lite"/>
    </source>
</evidence>
<dbReference type="PROSITE" id="PS50103">
    <property type="entry name" value="ZF_C3H1"/>
    <property type="match status" value="1"/>
</dbReference>
<dbReference type="Gene3D" id="3.30.70.330">
    <property type="match status" value="1"/>
</dbReference>
<dbReference type="GO" id="GO:0003723">
    <property type="term" value="F:RNA binding"/>
    <property type="evidence" value="ECO:0007669"/>
    <property type="project" value="InterPro"/>
</dbReference>
<evidence type="ECO:0000256" key="2">
    <source>
        <dbReference type="ARBA" id="ARBA00022737"/>
    </source>
</evidence>
<organism evidence="8 9">
    <name type="scientific">Symbiodinium microadriaticum</name>
    <name type="common">Dinoflagellate</name>
    <name type="synonym">Zooxanthella microadriatica</name>
    <dbReference type="NCBI Taxonomy" id="2951"/>
    <lineage>
        <taxon>Eukaryota</taxon>
        <taxon>Sar</taxon>
        <taxon>Alveolata</taxon>
        <taxon>Dinophyceae</taxon>
        <taxon>Suessiales</taxon>
        <taxon>Symbiodiniaceae</taxon>
        <taxon>Symbiodinium</taxon>
    </lineage>
</organism>
<evidence type="ECO:0000313" key="9">
    <source>
        <dbReference type="Proteomes" id="UP000186817"/>
    </source>
</evidence>
<name>A0A1Q9DGS3_SYMMI</name>
<dbReference type="Proteomes" id="UP000186817">
    <property type="component" value="Unassembled WGS sequence"/>
</dbReference>
<sequence length="446" mass="50677">MRYDRAQAHLEAFYVEVFLELANYGEIEEPRCQDPTHSGAPGLSWTDMEVVTETNALGGYGGPRILAPLDVVTSDPVKRAKLAEPTKTKATSSTVLVGSTLADFLLPESSLHQALLVERKPSWKDFQAILDEAVKQGDIREEDQMKIEVKKGSADLAEVGDALLKMVRMKLPEDLRSSIRRDVIDIGNVVASLCPWSDTLIFKIEVMGENCCSRWHRDNYCARAIVTYNSVGTVYAPDDIVNFWELDYCGCNDKIIKDESQVCSVGVADVFFMKGKKFPCGPKGLVHKSPEIRHHADGLVVNRLVLKVKYYHEEDAERALMKLTGRFYSGKLIQAEYTTVSDFREARCRAFHETRCNRGAYCNFMHIKHIPRAIKRRVVREMYDDHPEYLGQTAKKSKKDKEKDRDRDRDRRSRSRRREKEKKEKDRGDKGAVGVSAALLDRPLNG</sequence>
<feature type="domain" description="C3H1-type" evidence="7">
    <location>
        <begin position="342"/>
        <end position="369"/>
    </location>
</feature>
<evidence type="ECO:0000256" key="5">
    <source>
        <dbReference type="PROSITE-ProRule" id="PRU00723"/>
    </source>
</evidence>
<dbReference type="PANTHER" id="PTHR12620">
    <property type="entry name" value="U2 SNRNP AUXILIARY FACTOR, SMALL SUBUNIT"/>
    <property type="match status" value="1"/>
</dbReference>
<evidence type="ECO:0000256" key="1">
    <source>
        <dbReference type="ARBA" id="ARBA00022723"/>
    </source>
</evidence>
<dbReference type="InterPro" id="IPR012677">
    <property type="entry name" value="Nucleotide-bd_a/b_plait_sf"/>
</dbReference>
<gene>
    <name evidence="8" type="primary">U2AF35A</name>
    <name evidence="8" type="ORF">AK812_SmicGene23623</name>
</gene>
<feature type="region of interest" description="Disordered" evidence="6">
    <location>
        <begin position="386"/>
        <end position="446"/>
    </location>
</feature>
<reference evidence="8 9" key="1">
    <citation type="submission" date="2016-02" db="EMBL/GenBank/DDBJ databases">
        <title>Genome analysis of coral dinoflagellate symbionts highlights evolutionary adaptations to a symbiotic lifestyle.</title>
        <authorList>
            <person name="Aranda M."/>
            <person name="Li Y."/>
            <person name="Liew Y.J."/>
            <person name="Baumgarten S."/>
            <person name="Simakov O."/>
            <person name="Wilson M."/>
            <person name="Piel J."/>
            <person name="Ashoor H."/>
            <person name="Bougouffa S."/>
            <person name="Bajic V.B."/>
            <person name="Ryu T."/>
            <person name="Ravasi T."/>
            <person name="Bayer T."/>
            <person name="Micklem G."/>
            <person name="Kim H."/>
            <person name="Bhak J."/>
            <person name="Lajeunesse T.C."/>
            <person name="Voolstra C.R."/>
        </authorList>
    </citation>
    <scope>NUCLEOTIDE SEQUENCE [LARGE SCALE GENOMIC DNA]</scope>
    <source>
        <strain evidence="8 9">CCMP2467</strain>
    </source>
</reference>
<protein>
    <submittedName>
        <fullName evidence="8">Splicing factor U2af small subunit A</fullName>
    </submittedName>
</protein>
<accession>A0A1Q9DGS3</accession>
<feature type="compositionally biased region" description="Basic and acidic residues" evidence="6">
    <location>
        <begin position="421"/>
        <end position="430"/>
    </location>
</feature>
<dbReference type="InterPro" id="IPR035979">
    <property type="entry name" value="RBD_domain_sf"/>
</dbReference>
<dbReference type="InterPro" id="IPR014955">
    <property type="entry name" value="DUF1826"/>
</dbReference>
<dbReference type="GO" id="GO:0008270">
    <property type="term" value="F:zinc ion binding"/>
    <property type="evidence" value="ECO:0007669"/>
    <property type="project" value="UniProtKB-KW"/>
</dbReference>
<keyword evidence="1 5" id="KW-0479">Metal-binding</keyword>
<feature type="zinc finger region" description="C3H1-type" evidence="5">
    <location>
        <begin position="342"/>
        <end position="369"/>
    </location>
</feature>
<dbReference type="OrthoDB" id="423462at2759"/>
<keyword evidence="2" id="KW-0677">Repeat</keyword>
<keyword evidence="9" id="KW-1185">Reference proteome</keyword>
<evidence type="ECO:0000259" key="7">
    <source>
        <dbReference type="PROSITE" id="PS50103"/>
    </source>
</evidence>
<dbReference type="Pfam" id="PF08856">
    <property type="entry name" value="DUF1826"/>
    <property type="match status" value="1"/>
</dbReference>
<dbReference type="AlphaFoldDB" id="A0A1Q9DGS3"/>
<dbReference type="InterPro" id="IPR000571">
    <property type="entry name" value="Znf_CCCH"/>
</dbReference>
<proteinExistence type="predicted"/>
<comment type="caution">
    <text evidence="8">The sequence shown here is derived from an EMBL/GenBank/DDBJ whole genome shotgun (WGS) entry which is preliminary data.</text>
</comment>